<keyword evidence="2" id="KW-1185">Reference proteome</keyword>
<evidence type="ECO:0000313" key="2">
    <source>
        <dbReference type="Proteomes" id="UP000829398"/>
    </source>
</evidence>
<dbReference type="EMBL" id="CM039171">
    <property type="protein sequence ID" value="KAH9796684.1"/>
    <property type="molecule type" value="Genomic_DNA"/>
</dbReference>
<dbReference type="Proteomes" id="UP000829398">
    <property type="component" value="Chromosome 2"/>
</dbReference>
<accession>A0ACB8NGH1</accession>
<name>A0ACB8NGH1_CITSI</name>
<reference evidence="2" key="1">
    <citation type="journal article" date="2023" name="Hortic. Res.">
        <title>A chromosome-level phased genome enabling allele-level studies in sweet orange: a case study on citrus Huanglongbing tolerance.</title>
        <authorList>
            <person name="Wu B."/>
            <person name="Yu Q."/>
            <person name="Deng Z."/>
            <person name="Duan Y."/>
            <person name="Luo F."/>
            <person name="Gmitter F. Jr."/>
        </authorList>
    </citation>
    <scope>NUCLEOTIDE SEQUENCE [LARGE SCALE GENOMIC DNA]</scope>
    <source>
        <strain evidence="2">cv. Valencia</strain>
    </source>
</reference>
<evidence type="ECO:0000313" key="1">
    <source>
        <dbReference type="EMBL" id="KAH9796684.1"/>
    </source>
</evidence>
<comment type="caution">
    <text evidence="1">The sequence shown here is derived from an EMBL/GenBank/DDBJ whole genome shotgun (WGS) entry which is preliminary data.</text>
</comment>
<proteinExistence type="predicted"/>
<organism evidence="1 2">
    <name type="scientific">Citrus sinensis</name>
    <name type="common">Sweet orange</name>
    <name type="synonym">Citrus aurantium var. sinensis</name>
    <dbReference type="NCBI Taxonomy" id="2711"/>
    <lineage>
        <taxon>Eukaryota</taxon>
        <taxon>Viridiplantae</taxon>
        <taxon>Streptophyta</taxon>
        <taxon>Embryophyta</taxon>
        <taxon>Tracheophyta</taxon>
        <taxon>Spermatophyta</taxon>
        <taxon>Magnoliopsida</taxon>
        <taxon>eudicotyledons</taxon>
        <taxon>Gunneridae</taxon>
        <taxon>Pentapetalae</taxon>
        <taxon>rosids</taxon>
        <taxon>malvids</taxon>
        <taxon>Sapindales</taxon>
        <taxon>Rutaceae</taxon>
        <taxon>Aurantioideae</taxon>
        <taxon>Citrus</taxon>
    </lineage>
</organism>
<gene>
    <name evidence="1" type="ORF">KPL71_005618</name>
</gene>
<sequence length="420" mass="45921">MVLLQYTCHFSTLRFFCLHPSSPTPLRRRSFTVRSTSLPFPKHKATYHRELEAAVDVVERACRLCIDVKKSLFSDEGRVLDKNDQTPVTVADFGVQALVSLELSKLFPSIPLVAEEDSAILRSNNLVDSVASAVADNATSGFGDEPLTHSDVLEAIDRGGKDAVVFCTKPATYWSIISNQVLDPIDGTRGFLRGSEALYVVGLALVVEGEIVLGVMGCPNWLEDKPCTSTTSMQEYESNQAGSGIIMVSHVGCGTWTKKLSSIQDTKTLDYWTRCSVDRCCLVHKASFCIPDSQTWESLPLSALFNAKNDADNIGDDEILLVPTCCGSLCKYLMVATGRASVFILRARAQTIIKAWDHAVGIICVHEAGGKVTDWRGSPIDLDADQAERRAIFPSGGVLVTNDNLHHQIVEMISSRSSIF</sequence>
<protein>
    <submittedName>
        <fullName evidence="1">PAP-specific phosphatase</fullName>
    </submittedName>
</protein>